<feature type="compositionally biased region" description="Basic residues" evidence="1">
    <location>
        <begin position="48"/>
        <end position="65"/>
    </location>
</feature>
<dbReference type="Proteomes" id="UP000028999">
    <property type="component" value="Unassembled WGS sequence"/>
</dbReference>
<dbReference type="PANTHER" id="PTHR38378:SF3">
    <property type="entry name" value="MYOSIN HEAVY CHAIN-LIKE PROTEIN"/>
    <property type="match status" value="1"/>
</dbReference>
<dbReference type="PANTHER" id="PTHR38378">
    <property type="entry name" value="MYOSIN HEAVY CHAIN-LIKE PROTEIN"/>
    <property type="match status" value="1"/>
</dbReference>
<evidence type="ECO:0000256" key="1">
    <source>
        <dbReference type="SAM" id="MobiDB-lite"/>
    </source>
</evidence>
<feature type="region of interest" description="Disordered" evidence="1">
    <location>
        <begin position="37"/>
        <end position="65"/>
    </location>
</feature>
<dbReference type="AlphaFoldDB" id="A0A078IF29"/>
<sequence length="65" mass="7621">MAIELSRKAYELTEMEELISDLKAQNEKLLKKVQNCAVEHKKEDGDGRRRRRQRHASSGKKQRVV</sequence>
<evidence type="ECO:0000313" key="3">
    <source>
        <dbReference type="Proteomes" id="UP000028999"/>
    </source>
</evidence>
<organism evidence="2 3">
    <name type="scientific">Brassica napus</name>
    <name type="common">Rape</name>
    <dbReference type="NCBI Taxonomy" id="3708"/>
    <lineage>
        <taxon>Eukaryota</taxon>
        <taxon>Viridiplantae</taxon>
        <taxon>Streptophyta</taxon>
        <taxon>Embryophyta</taxon>
        <taxon>Tracheophyta</taxon>
        <taxon>Spermatophyta</taxon>
        <taxon>Magnoliopsida</taxon>
        <taxon>eudicotyledons</taxon>
        <taxon>Gunneridae</taxon>
        <taxon>Pentapetalae</taxon>
        <taxon>rosids</taxon>
        <taxon>malvids</taxon>
        <taxon>Brassicales</taxon>
        <taxon>Brassicaceae</taxon>
        <taxon>Brassiceae</taxon>
        <taxon>Brassica</taxon>
    </lineage>
</organism>
<dbReference type="PaxDb" id="3708-A0A078IF29"/>
<keyword evidence="3" id="KW-1185">Reference proteome</keyword>
<dbReference type="EMBL" id="LK032779">
    <property type="protein sequence ID" value="CDY48572.1"/>
    <property type="molecule type" value="Genomic_DNA"/>
</dbReference>
<evidence type="ECO:0000313" key="2">
    <source>
        <dbReference type="EMBL" id="CDY48572.1"/>
    </source>
</evidence>
<feature type="compositionally biased region" description="Basic and acidic residues" evidence="1">
    <location>
        <begin position="38"/>
        <end position="47"/>
    </location>
</feature>
<reference evidence="2 3" key="1">
    <citation type="journal article" date="2014" name="Science">
        <title>Plant genetics. Early allopolyploid evolution in the post-Neolithic Brassica napus oilseed genome.</title>
        <authorList>
            <person name="Chalhoub B."/>
            <person name="Denoeud F."/>
            <person name="Liu S."/>
            <person name="Parkin I.A."/>
            <person name="Tang H."/>
            <person name="Wang X."/>
            <person name="Chiquet J."/>
            <person name="Belcram H."/>
            <person name="Tong C."/>
            <person name="Samans B."/>
            <person name="Correa M."/>
            <person name="Da Silva C."/>
            <person name="Just J."/>
            <person name="Falentin C."/>
            <person name="Koh C.S."/>
            <person name="Le Clainche I."/>
            <person name="Bernard M."/>
            <person name="Bento P."/>
            <person name="Noel B."/>
            <person name="Labadie K."/>
            <person name="Alberti A."/>
            <person name="Charles M."/>
            <person name="Arnaud D."/>
            <person name="Guo H."/>
            <person name="Daviaud C."/>
            <person name="Alamery S."/>
            <person name="Jabbari K."/>
            <person name="Zhao M."/>
            <person name="Edger P.P."/>
            <person name="Chelaifa H."/>
            <person name="Tack D."/>
            <person name="Lassalle G."/>
            <person name="Mestiri I."/>
            <person name="Schnel N."/>
            <person name="Le Paslier M.C."/>
            <person name="Fan G."/>
            <person name="Renault V."/>
            <person name="Bayer P.E."/>
            <person name="Golicz A.A."/>
            <person name="Manoli S."/>
            <person name="Lee T.H."/>
            <person name="Thi V.H."/>
            <person name="Chalabi S."/>
            <person name="Hu Q."/>
            <person name="Fan C."/>
            <person name="Tollenaere R."/>
            <person name="Lu Y."/>
            <person name="Battail C."/>
            <person name="Shen J."/>
            <person name="Sidebottom C.H."/>
            <person name="Wang X."/>
            <person name="Canaguier A."/>
            <person name="Chauveau A."/>
            <person name="Berard A."/>
            <person name="Deniot G."/>
            <person name="Guan M."/>
            <person name="Liu Z."/>
            <person name="Sun F."/>
            <person name="Lim Y.P."/>
            <person name="Lyons E."/>
            <person name="Town C.D."/>
            <person name="Bancroft I."/>
            <person name="Wang X."/>
            <person name="Meng J."/>
            <person name="Ma J."/>
            <person name="Pires J.C."/>
            <person name="King G.J."/>
            <person name="Brunel D."/>
            <person name="Delourme R."/>
            <person name="Renard M."/>
            <person name="Aury J.M."/>
            <person name="Adams K.L."/>
            <person name="Batley J."/>
            <person name="Snowdon R.J."/>
            <person name="Tost J."/>
            <person name="Edwards D."/>
            <person name="Zhou Y."/>
            <person name="Hua W."/>
            <person name="Sharpe A.G."/>
            <person name="Paterson A.H."/>
            <person name="Guan C."/>
            <person name="Wincker P."/>
        </authorList>
    </citation>
    <scope>NUCLEOTIDE SEQUENCE [LARGE SCALE GENOMIC DNA]</scope>
    <source>
        <strain evidence="3">cv. Darmor-bzh</strain>
    </source>
</reference>
<dbReference type="Gramene" id="CDY48572">
    <property type="protein sequence ID" value="CDY48572"/>
    <property type="gene ID" value="GSBRNA2T00091308001"/>
</dbReference>
<gene>
    <name evidence="2" type="primary">BnaA09g01680D</name>
    <name evidence="2" type="ORF">GSBRNA2T00091308001</name>
</gene>
<proteinExistence type="predicted"/>
<name>A0A078IF29_BRANA</name>
<protein>
    <submittedName>
        <fullName evidence="2">BnaA09g01680D protein</fullName>
    </submittedName>
</protein>
<accession>A0A078IF29</accession>